<feature type="region of interest" description="Disordered" evidence="1">
    <location>
        <begin position="155"/>
        <end position="189"/>
    </location>
</feature>
<evidence type="ECO:0000313" key="2">
    <source>
        <dbReference type="EMBL" id="KAK2990576.1"/>
    </source>
</evidence>
<dbReference type="Proteomes" id="UP001187471">
    <property type="component" value="Unassembled WGS sequence"/>
</dbReference>
<sequence length="189" mass="20416">MTIEAAPWWQYFLKTWQTLCHCTCEFPVRAMTPTAEAAPLAEKSSATMIRSEISSASVLPFFPAPPDTVEKARDPAAYEQAMAFATTKYLRGKRKSKDDMISSSFSFLRSTIFDYQGNALVTTTLGTLMGVNFPAITFRAPSQHRDAAAVHAGNIGAGGRRSKKGKRGQRWRRRIGGGGGGGGCAGTTT</sequence>
<proteinExistence type="predicted"/>
<feature type="compositionally biased region" description="Basic residues" evidence="1">
    <location>
        <begin position="160"/>
        <end position="175"/>
    </location>
</feature>
<dbReference type="EMBL" id="JAVXUO010000638">
    <property type="protein sequence ID" value="KAK2990576.1"/>
    <property type="molecule type" value="Genomic_DNA"/>
</dbReference>
<feature type="compositionally biased region" description="Gly residues" evidence="1">
    <location>
        <begin position="176"/>
        <end position="189"/>
    </location>
</feature>
<accession>A0AA88RVU9</accession>
<comment type="caution">
    <text evidence="2">The sequence shown here is derived from an EMBL/GenBank/DDBJ whole genome shotgun (WGS) entry which is preliminary data.</text>
</comment>
<dbReference type="AlphaFoldDB" id="A0AA88RVU9"/>
<gene>
    <name evidence="2" type="ORF">RJ640_019856</name>
</gene>
<evidence type="ECO:0000313" key="3">
    <source>
        <dbReference type="Proteomes" id="UP001187471"/>
    </source>
</evidence>
<evidence type="ECO:0000256" key="1">
    <source>
        <dbReference type="SAM" id="MobiDB-lite"/>
    </source>
</evidence>
<reference evidence="2" key="1">
    <citation type="submission" date="2022-12" db="EMBL/GenBank/DDBJ databases">
        <title>Draft genome assemblies for two species of Escallonia (Escalloniales).</title>
        <authorList>
            <person name="Chanderbali A."/>
            <person name="Dervinis C."/>
            <person name="Anghel I."/>
            <person name="Soltis D."/>
            <person name="Soltis P."/>
            <person name="Zapata F."/>
        </authorList>
    </citation>
    <scope>NUCLEOTIDE SEQUENCE</scope>
    <source>
        <strain evidence="2">UCBG92.1500</strain>
        <tissue evidence="2">Leaf</tissue>
    </source>
</reference>
<keyword evidence="3" id="KW-1185">Reference proteome</keyword>
<organism evidence="2 3">
    <name type="scientific">Escallonia rubra</name>
    <dbReference type="NCBI Taxonomy" id="112253"/>
    <lineage>
        <taxon>Eukaryota</taxon>
        <taxon>Viridiplantae</taxon>
        <taxon>Streptophyta</taxon>
        <taxon>Embryophyta</taxon>
        <taxon>Tracheophyta</taxon>
        <taxon>Spermatophyta</taxon>
        <taxon>Magnoliopsida</taxon>
        <taxon>eudicotyledons</taxon>
        <taxon>Gunneridae</taxon>
        <taxon>Pentapetalae</taxon>
        <taxon>asterids</taxon>
        <taxon>campanulids</taxon>
        <taxon>Escalloniales</taxon>
        <taxon>Escalloniaceae</taxon>
        <taxon>Escallonia</taxon>
    </lineage>
</organism>
<protein>
    <submittedName>
        <fullName evidence="2">Uncharacterized protein</fullName>
    </submittedName>
</protein>
<name>A0AA88RVU9_9ASTE</name>